<dbReference type="OrthoDB" id="7209508at2"/>
<dbReference type="GO" id="GO:0098046">
    <property type="term" value="C:type V protein secretion system complex"/>
    <property type="evidence" value="ECO:0007669"/>
    <property type="project" value="TreeGrafter"/>
</dbReference>
<comment type="subcellular location">
    <subcellularLocation>
        <location evidence="1">Cell outer membrane</location>
    </subcellularLocation>
</comment>
<dbReference type="GO" id="GO:0046819">
    <property type="term" value="P:protein secretion by the type V secretion system"/>
    <property type="evidence" value="ECO:0007669"/>
    <property type="project" value="TreeGrafter"/>
</dbReference>
<dbReference type="PANTHER" id="PTHR34597">
    <property type="entry name" value="SLR1661 PROTEIN"/>
    <property type="match status" value="1"/>
</dbReference>
<evidence type="ECO:0000256" key="2">
    <source>
        <dbReference type="ARBA" id="ARBA00009055"/>
    </source>
</evidence>
<dbReference type="AlphaFoldDB" id="A0A502FIF7"/>
<accession>A0A502FIF7</accession>
<comment type="similarity">
    <text evidence="2">Belongs to the TPS (TC 1.B.20) family.</text>
</comment>
<evidence type="ECO:0000256" key="6">
    <source>
        <dbReference type="ARBA" id="ARBA00022927"/>
    </source>
</evidence>
<keyword evidence="3" id="KW-0813">Transport</keyword>
<evidence type="ECO:0000313" key="12">
    <source>
        <dbReference type="Proteomes" id="UP000319931"/>
    </source>
</evidence>
<dbReference type="Gene3D" id="3.10.20.310">
    <property type="entry name" value="membrane protein fhac"/>
    <property type="match status" value="1"/>
</dbReference>
<proteinExistence type="inferred from homology"/>
<dbReference type="InterPro" id="IPR051544">
    <property type="entry name" value="TPS_OM_transporter"/>
</dbReference>
<evidence type="ECO:0000259" key="10">
    <source>
        <dbReference type="PROSITE" id="PS51779"/>
    </source>
</evidence>
<feature type="signal peptide" evidence="9">
    <location>
        <begin position="1"/>
        <end position="19"/>
    </location>
</feature>
<dbReference type="Proteomes" id="UP000319931">
    <property type="component" value="Unassembled WGS sequence"/>
</dbReference>
<name>A0A502FIF7_9SPHN</name>
<keyword evidence="7" id="KW-0472">Membrane</keyword>
<dbReference type="InterPro" id="IPR005565">
    <property type="entry name" value="Hemolysn_activator_HlyB_C"/>
</dbReference>
<protein>
    <submittedName>
        <fullName evidence="11">ShlB/FhaC/HecB family hemolysin secretion/activation protein</fullName>
    </submittedName>
</protein>
<evidence type="ECO:0000256" key="5">
    <source>
        <dbReference type="ARBA" id="ARBA00022692"/>
    </source>
</evidence>
<evidence type="ECO:0000256" key="9">
    <source>
        <dbReference type="SAM" id="SignalP"/>
    </source>
</evidence>
<dbReference type="Gene3D" id="2.40.160.50">
    <property type="entry name" value="membrane protein fhac: a member of the omp85/tpsb transporter family"/>
    <property type="match status" value="1"/>
</dbReference>
<keyword evidence="5" id="KW-0812">Transmembrane</keyword>
<reference evidence="11 12" key="1">
    <citation type="journal article" date="2019" name="Environ. Microbiol.">
        <title>Species interactions and distinct microbial communities in high Arctic permafrost affected cryosols are associated with the CH4 and CO2 gas fluxes.</title>
        <authorList>
            <person name="Altshuler I."/>
            <person name="Hamel J."/>
            <person name="Turney S."/>
            <person name="Magnuson E."/>
            <person name="Levesque R."/>
            <person name="Greer C."/>
            <person name="Whyte L.G."/>
        </authorList>
    </citation>
    <scope>NUCLEOTIDE SEQUENCE [LARGE SCALE GENOMIC DNA]</scope>
    <source>
        <strain evidence="11 12">E6.1</strain>
    </source>
</reference>
<dbReference type="Pfam" id="PF08479">
    <property type="entry name" value="POTRA_2"/>
    <property type="match status" value="1"/>
</dbReference>
<dbReference type="InterPro" id="IPR034746">
    <property type="entry name" value="POTRA"/>
</dbReference>
<keyword evidence="12" id="KW-1185">Reference proteome</keyword>
<feature type="chain" id="PRO_5021468892" evidence="9">
    <location>
        <begin position="20"/>
        <end position="553"/>
    </location>
</feature>
<keyword evidence="4" id="KW-1134">Transmembrane beta strand</keyword>
<evidence type="ECO:0000313" key="11">
    <source>
        <dbReference type="EMBL" id="TPG49174.1"/>
    </source>
</evidence>
<evidence type="ECO:0000256" key="7">
    <source>
        <dbReference type="ARBA" id="ARBA00023136"/>
    </source>
</evidence>
<keyword evidence="8" id="KW-0998">Cell outer membrane</keyword>
<comment type="caution">
    <text evidence="11">The sequence shown here is derived from an EMBL/GenBank/DDBJ whole genome shotgun (WGS) entry which is preliminary data.</text>
</comment>
<dbReference type="PANTHER" id="PTHR34597:SF1">
    <property type="entry name" value="HEME_HEMOPEXIN TRANSPORTER PROTEIN HUXB"/>
    <property type="match status" value="1"/>
</dbReference>
<evidence type="ECO:0000256" key="8">
    <source>
        <dbReference type="ARBA" id="ARBA00023237"/>
    </source>
</evidence>
<sequence>MKLRFVGVLLVATSQGALAQSTLAGGQLQQIPPAPVAPRVEPAITLAAPPVAPDTGPVGASITVAALRITGQTRYSEKALIAVAGFTPGSQLTLAQLRAIAGKITAFYNDHGYFLAKAYLPAQDITGGQVQLAVIEGQYGKIALENHTNLAPSVAHRILNGLDEGDIVRSARLERRLLLLSDVPGVRVKSTLSPGAAVGTSDLLVDLTSAPRITGSVEADNAGNRYTGAYRFGGSLNLNNPTGLGDMVSLRVLASTGGLAYGRAAYQVPLGNLTLGASYSHIRYELGKEFKSLNADGTADIASLYASYPLIRSRDANLYLLAGFDAKKFRDRVRLTNSQSDRKSRVLTGGFTMDSRDRFGGGGSNSASLIYSHGTLDIETPLDRALDATTARTQGKFNKLAFSAARLQSIAGPLSLYGTVRGQFAFDNLDSSEKMELGGAYGVRAYPEGESYGDQGYVATAEARLGLSQWLRSVPGQFTAIGFVDVGEVQYAKNPWFTGPNTSHRSGIGGGLTWAGPERIFITASYAHKLGGQRATSAPDRPGRAWVQLVKQF</sequence>
<organism evidence="11 12">
    <name type="scientific">Sphingomonas glacialis</name>
    <dbReference type="NCBI Taxonomy" id="658225"/>
    <lineage>
        <taxon>Bacteria</taxon>
        <taxon>Pseudomonadati</taxon>
        <taxon>Pseudomonadota</taxon>
        <taxon>Alphaproteobacteria</taxon>
        <taxon>Sphingomonadales</taxon>
        <taxon>Sphingomonadaceae</taxon>
        <taxon>Sphingomonas</taxon>
    </lineage>
</organism>
<evidence type="ECO:0000256" key="4">
    <source>
        <dbReference type="ARBA" id="ARBA00022452"/>
    </source>
</evidence>
<dbReference type="GO" id="GO:0009279">
    <property type="term" value="C:cell outer membrane"/>
    <property type="evidence" value="ECO:0007669"/>
    <property type="project" value="UniProtKB-SubCell"/>
</dbReference>
<dbReference type="InterPro" id="IPR013686">
    <property type="entry name" value="Polypept-transport_assoc_ShlB"/>
</dbReference>
<gene>
    <name evidence="11" type="ORF">EAH76_19860</name>
</gene>
<keyword evidence="9" id="KW-0732">Signal</keyword>
<dbReference type="Pfam" id="PF03865">
    <property type="entry name" value="ShlB"/>
    <property type="match status" value="1"/>
</dbReference>
<dbReference type="GO" id="GO:0008320">
    <property type="term" value="F:protein transmembrane transporter activity"/>
    <property type="evidence" value="ECO:0007669"/>
    <property type="project" value="TreeGrafter"/>
</dbReference>
<dbReference type="RefSeq" id="WP_140852019.1">
    <property type="nucleotide sequence ID" value="NZ_RCZC01000008.1"/>
</dbReference>
<dbReference type="PROSITE" id="PS51779">
    <property type="entry name" value="POTRA"/>
    <property type="match status" value="1"/>
</dbReference>
<evidence type="ECO:0000256" key="3">
    <source>
        <dbReference type="ARBA" id="ARBA00022448"/>
    </source>
</evidence>
<keyword evidence="6" id="KW-0653">Protein transport</keyword>
<evidence type="ECO:0000256" key="1">
    <source>
        <dbReference type="ARBA" id="ARBA00004442"/>
    </source>
</evidence>
<dbReference type="EMBL" id="RCZC01000008">
    <property type="protein sequence ID" value="TPG49174.1"/>
    <property type="molecule type" value="Genomic_DNA"/>
</dbReference>
<feature type="domain" description="POTRA" evidence="10">
    <location>
        <begin position="62"/>
        <end position="137"/>
    </location>
</feature>